<evidence type="ECO:0000313" key="2">
    <source>
        <dbReference type="Proteomes" id="UP000231564"/>
    </source>
</evidence>
<dbReference type="GO" id="GO:0033104">
    <property type="term" value="C:type VI protein secretion system complex"/>
    <property type="evidence" value="ECO:0007669"/>
    <property type="project" value="InterPro"/>
</dbReference>
<accession>A0A2H1EEG3</accession>
<dbReference type="EMBL" id="LT634361">
    <property type="protein sequence ID" value="SFZ85019.1"/>
    <property type="molecule type" value="Genomic_DNA"/>
</dbReference>
<keyword evidence="2" id="KW-1185">Reference proteome</keyword>
<dbReference type="OrthoDB" id="6717961at2"/>
<evidence type="ECO:0000313" key="1">
    <source>
        <dbReference type="EMBL" id="SFZ85019.1"/>
    </source>
</evidence>
<organism evidence="1 2">
    <name type="scientific">Tenacibaculum maritimum NCIMB 2154</name>
    <dbReference type="NCBI Taxonomy" id="1349785"/>
    <lineage>
        <taxon>Bacteria</taxon>
        <taxon>Pseudomonadati</taxon>
        <taxon>Bacteroidota</taxon>
        <taxon>Flavobacteriia</taxon>
        <taxon>Flavobacteriales</taxon>
        <taxon>Flavobacteriaceae</taxon>
        <taxon>Tenacibaculum</taxon>
    </lineage>
</organism>
<proteinExistence type="predicted"/>
<dbReference type="Proteomes" id="UP000231564">
    <property type="component" value="Chromosome MARIT"/>
</dbReference>
<gene>
    <name evidence="1" type="ORF">MARIT_3016</name>
</gene>
<dbReference type="KEGG" id="tmar:MARIT_3016"/>
<sequence>MSIVAKLFIGREERELHYVDLDYERYTRKTGRPSSEVMGGFIQLCFVPKGDEDFYLNWAFSDRMEDKDVAFPNSLYTIKDGEIAFYEGDFNGRTLFKYKFNDCTIISYRESFSNKWGMETEIVLSAGIQRYKTNHPFIKQWNEKKNAPLVKKGMKKRKEMPSIPKKQNKKRTPAITSIAWVDVQKQVIKETGYKTSVGLKINFENENGGKVKLRVKKKDGTDFDNQTKEILIEESVQGDVLFVNDIEIKEAWEKNVKKGKINKLVVTAEYNGKEKKSESLHILSESKVLVNFRVHEKYKGEFGFDWIRVGDTGKKGDTKYKDIIGKYNRGKRFVQSNAEYTKLQNKFERFSHPVKKGEDYTIPILTLLPDKKAVFSLNVEILNTMPKKVELKYDKTYFKLNKDEISYKKIGKKTLKDYLEVKCIKEFASDQYIEVEADGELSGKLKILANDKPHRYRADIAFVNVTTKLGRKPKTGKSSKGQSEFTKYFNQALANANYEVVDLDLSTDIQFNRKYSSKGALIDADENHFQDYLNNALKSRKKKDYTKYYKIYFIDEDGGGLYGMAYDIPAPKNSRSVIVLKAGLEDSTLAHETFHAMGLYHTFDNNSEFTFKEDKTNNIMDYSDMSFDKIPVVSTYHWQWGIIHNNIEKE</sequence>
<dbReference type="InterPro" id="IPR041408">
    <property type="entry name" value="Hcp_Tssd"/>
</dbReference>
<dbReference type="AlphaFoldDB" id="A0A2H1EEG3"/>
<dbReference type="GeneID" id="47724461"/>
<protein>
    <submittedName>
        <fullName evidence="1">Uncharacterized protein</fullName>
    </submittedName>
</protein>
<dbReference type="GO" id="GO:0008237">
    <property type="term" value="F:metallopeptidase activity"/>
    <property type="evidence" value="ECO:0007669"/>
    <property type="project" value="InterPro"/>
</dbReference>
<reference evidence="1 2" key="1">
    <citation type="submission" date="2016-11" db="EMBL/GenBank/DDBJ databases">
        <authorList>
            <person name="Jaros S."/>
            <person name="Januszkiewicz K."/>
            <person name="Wedrychowicz H."/>
        </authorList>
    </citation>
    <scope>NUCLEOTIDE SEQUENCE [LARGE SCALE GENOMIC DNA]</scope>
    <source>
        <strain evidence="1">NCIMB 2154T</strain>
    </source>
</reference>
<name>A0A2H1EEG3_9FLAO</name>
<dbReference type="InterPro" id="IPR024079">
    <property type="entry name" value="MetalloPept_cat_dom_sf"/>
</dbReference>
<dbReference type="RefSeq" id="WP_100211887.1">
    <property type="nucleotide sequence ID" value="NZ_CP138495.1"/>
</dbReference>
<dbReference type="SUPFAM" id="SSF55486">
    <property type="entry name" value="Metalloproteases ('zincins'), catalytic domain"/>
    <property type="match status" value="1"/>
</dbReference>
<dbReference type="STRING" id="1349785.GCA_000509405_02576"/>
<dbReference type="Pfam" id="PF17642">
    <property type="entry name" value="TssD"/>
    <property type="match status" value="1"/>
</dbReference>
<dbReference type="Gene3D" id="3.40.390.10">
    <property type="entry name" value="Collagenase (Catalytic Domain)"/>
    <property type="match status" value="1"/>
</dbReference>